<dbReference type="EMBL" id="UZAE01014998">
    <property type="protein sequence ID" value="VDO14973.1"/>
    <property type="molecule type" value="Genomic_DNA"/>
</dbReference>
<keyword evidence="6" id="KW-0833">Ubl conjugation pathway</keyword>
<evidence type="ECO:0000256" key="9">
    <source>
        <dbReference type="ARBA" id="ARBA00034553"/>
    </source>
</evidence>
<dbReference type="STRING" id="102285.A0A0R3TZ38"/>
<evidence type="ECO:0000313" key="11">
    <source>
        <dbReference type="Proteomes" id="UP000278807"/>
    </source>
</evidence>
<dbReference type="GO" id="GO:0044804">
    <property type="term" value="P:nucleophagy"/>
    <property type="evidence" value="ECO:0007669"/>
    <property type="project" value="TreeGrafter"/>
</dbReference>
<sequence>MDALRQSINRTVLGIANLVTPVLKESRFREEGVITPAEFVAAGDHLVHQCPTWHWASGEKNYIQSYLPENKQYLCTKGVPCHKRFSQMFKVKGDENRVLEETDNDGGWIDAGFVETGRNLVYFGESISLDDNSADNDYDQFKSENVIKGIEAIDISESKSGDNGLNDDEEPEDFDAFMQENMDDEEDDLIVQRVTPQPTSFTDAQASESDVLQTRTYDLYITYDKFYRTARFWLTGFDEHNKPLSASQMFEDFRQVSLLFLSITSYYFHDKGGYVGVLNALSSSSIGLTFLARHLTFRSEKSPLFAISSFKTNQPYIYSYITITGVFFFPFSQDHANKTITMEMHPHFTGVSMPSIHPCRQAELMKRLMDKIAGSSENNSSETTRPGTVVSSIGAQNETPVGASNTESQQKRQLGVHQYLVVFLKFVQSVIPTIDYDFTRNFKF</sequence>
<dbReference type="PANTHER" id="PTHR12866">
    <property type="entry name" value="UBIQUITIN-LIKE-CONJUGATING ENZYME ATG3"/>
    <property type="match status" value="1"/>
</dbReference>
<dbReference type="GO" id="GO:0005829">
    <property type="term" value="C:cytosol"/>
    <property type="evidence" value="ECO:0007669"/>
    <property type="project" value="TreeGrafter"/>
</dbReference>
<dbReference type="PANTHER" id="PTHR12866:SF2">
    <property type="entry name" value="UBIQUITIN-LIKE-CONJUGATING ENZYME ATG3"/>
    <property type="match status" value="1"/>
</dbReference>
<proteinExistence type="inferred from homology"/>
<dbReference type="GO" id="GO:0015031">
    <property type="term" value="P:protein transport"/>
    <property type="evidence" value="ECO:0007669"/>
    <property type="project" value="UniProtKB-KW"/>
</dbReference>
<dbReference type="GO" id="GO:0000045">
    <property type="term" value="P:autophagosome assembly"/>
    <property type="evidence" value="ECO:0007669"/>
    <property type="project" value="TreeGrafter"/>
</dbReference>
<evidence type="ECO:0000256" key="1">
    <source>
        <dbReference type="ARBA" id="ARBA00004496"/>
    </source>
</evidence>
<keyword evidence="11" id="KW-1185">Reference proteome</keyword>
<dbReference type="Pfam" id="PF03987">
    <property type="entry name" value="Autophagy_act_C"/>
    <property type="match status" value="2"/>
</dbReference>
<comment type="similarity">
    <text evidence="2">Belongs to the ATG3 family.</text>
</comment>
<dbReference type="AlphaFoldDB" id="A0A0R3TZ38"/>
<keyword evidence="7" id="KW-0653">Protein transport</keyword>
<evidence type="ECO:0000256" key="3">
    <source>
        <dbReference type="ARBA" id="ARBA00017573"/>
    </source>
</evidence>
<reference evidence="12" key="1">
    <citation type="submission" date="2017-02" db="UniProtKB">
        <authorList>
            <consortium name="WormBaseParasite"/>
        </authorList>
    </citation>
    <scope>IDENTIFICATION</scope>
</reference>
<evidence type="ECO:0000256" key="8">
    <source>
        <dbReference type="ARBA" id="ARBA00023006"/>
    </source>
</evidence>
<evidence type="ECO:0000256" key="7">
    <source>
        <dbReference type="ARBA" id="ARBA00022927"/>
    </source>
</evidence>
<keyword evidence="8" id="KW-0072">Autophagy</keyword>
<dbReference type="WBParaSite" id="HNAJ_0001313701-mRNA-1">
    <property type="protein sequence ID" value="HNAJ_0001313701-mRNA-1"/>
    <property type="gene ID" value="HNAJ_0001313701"/>
</dbReference>
<evidence type="ECO:0000256" key="6">
    <source>
        <dbReference type="ARBA" id="ARBA00022786"/>
    </source>
</evidence>
<evidence type="ECO:0000256" key="2">
    <source>
        <dbReference type="ARBA" id="ARBA00007683"/>
    </source>
</evidence>
<reference evidence="10 11" key="2">
    <citation type="submission" date="2018-11" db="EMBL/GenBank/DDBJ databases">
        <authorList>
            <consortium name="Pathogen Informatics"/>
        </authorList>
    </citation>
    <scope>NUCLEOTIDE SEQUENCE [LARGE SCALE GENOMIC DNA]</scope>
</reference>
<dbReference type="GO" id="GO:0019776">
    <property type="term" value="F:Atg8-family ligase activity"/>
    <property type="evidence" value="ECO:0007669"/>
    <property type="project" value="TreeGrafter"/>
</dbReference>
<dbReference type="Proteomes" id="UP000278807">
    <property type="component" value="Unassembled WGS sequence"/>
</dbReference>
<dbReference type="OrthoDB" id="1584384at2759"/>
<dbReference type="InterPro" id="IPR007135">
    <property type="entry name" value="Atg3/Atg10"/>
</dbReference>
<keyword evidence="4" id="KW-0813">Transport</keyword>
<name>A0A0R3TZ38_RODNA</name>
<dbReference type="GO" id="GO:0000407">
    <property type="term" value="C:phagophore assembly site"/>
    <property type="evidence" value="ECO:0007669"/>
    <property type="project" value="TreeGrafter"/>
</dbReference>
<dbReference type="GO" id="GO:0000422">
    <property type="term" value="P:autophagy of mitochondrion"/>
    <property type="evidence" value="ECO:0007669"/>
    <property type="project" value="TreeGrafter"/>
</dbReference>
<evidence type="ECO:0000256" key="4">
    <source>
        <dbReference type="ARBA" id="ARBA00022448"/>
    </source>
</evidence>
<keyword evidence="5" id="KW-0963">Cytoplasm</keyword>
<accession>A0A0R3TZ38</accession>
<evidence type="ECO:0000313" key="12">
    <source>
        <dbReference type="WBParaSite" id="HNAJ_0001313701-mRNA-1"/>
    </source>
</evidence>
<evidence type="ECO:0000256" key="5">
    <source>
        <dbReference type="ARBA" id="ARBA00022490"/>
    </source>
</evidence>
<organism evidence="12">
    <name type="scientific">Rodentolepis nana</name>
    <name type="common">Dwarf tapeworm</name>
    <name type="synonym">Hymenolepis nana</name>
    <dbReference type="NCBI Taxonomy" id="102285"/>
    <lineage>
        <taxon>Eukaryota</taxon>
        <taxon>Metazoa</taxon>
        <taxon>Spiralia</taxon>
        <taxon>Lophotrochozoa</taxon>
        <taxon>Platyhelminthes</taxon>
        <taxon>Cestoda</taxon>
        <taxon>Eucestoda</taxon>
        <taxon>Cyclophyllidea</taxon>
        <taxon>Hymenolepididae</taxon>
        <taxon>Rodentolepis</taxon>
    </lineage>
</organism>
<protein>
    <recommendedName>
        <fullName evidence="3">Ubiquitin-like-conjugating enzyme ATG3</fullName>
    </recommendedName>
    <alternativeName>
        <fullName evidence="9">Autophagy-related protein 3</fullName>
    </alternativeName>
</protein>
<dbReference type="GO" id="GO:0061723">
    <property type="term" value="P:glycophagy"/>
    <property type="evidence" value="ECO:0007669"/>
    <property type="project" value="TreeGrafter"/>
</dbReference>
<evidence type="ECO:0000313" key="10">
    <source>
        <dbReference type="EMBL" id="VDO14973.1"/>
    </source>
</evidence>
<comment type="subcellular location">
    <subcellularLocation>
        <location evidence="1">Cytoplasm</location>
    </subcellularLocation>
</comment>
<gene>
    <name evidence="10" type="ORF">HNAJ_LOCUS13111</name>
</gene>